<proteinExistence type="predicted"/>
<keyword evidence="3" id="KW-1185">Reference proteome</keyword>
<dbReference type="RefSeq" id="WP_008352254.1">
    <property type="nucleotide sequence ID" value="NZ_CP084283.1"/>
</dbReference>
<dbReference type="Proteomes" id="UP000027451">
    <property type="component" value="Unassembled WGS sequence"/>
</dbReference>
<dbReference type="Pfam" id="PF04465">
    <property type="entry name" value="DUF499"/>
    <property type="match status" value="1"/>
</dbReference>
<feature type="region of interest" description="Disordered" evidence="1">
    <location>
        <begin position="817"/>
        <end position="854"/>
    </location>
</feature>
<name>A0A656QTU2_9BURK</name>
<feature type="compositionally biased region" description="Polar residues" evidence="1">
    <location>
        <begin position="826"/>
        <end position="836"/>
    </location>
</feature>
<reference evidence="2 3" key="1">
    <citation type="submission" date="2014-03" db="EMBL/GenBank/DDBJ databases">
        <title>Draft Genome Sequences of Four Burkholderia Strains.</title>
        <authorList>
            <person name="Liu X.Y."/>
            <person name="Li C.X."/>
            <person name="Xu J.H."/>
        </authorList>
    </citation>
    <scope>NUCLEOTIDE SEQUENCE [LARGE SCALE GENOMIC DNA]</scope>
    <source>
        <strain evidence="2 3">OP-1</strain>
    </source>
</reference>
<evidence type="ECO:0000313" key="3">
    <source>
        <dbReference type="Proteomes" id="UP000027451"/>
    </source>
</evidence>
<dbReference type="InterPro" id="IPR007555">
    <property type="entry name" value="DUF499"/>
</dbReference>
<evidence type="ECO:0000313" key="2">
    <source>
        <dbReference type="EMBL" id="KDR32800.1"/>
    </source>
</evidence>
<dbReference type="EMBL" id="JFHD01000002">
    <property type="protein sequence ID" value="KDR32800.1"/>
    <property type="molecule type" value="Genomic_DNA"/>
</dbReference>
<dbReference type="OrthoDB" id="9757917at2"/>
<accession>A0A656QTU2</accession>
<evidence type="ECO:0000256" key="1">
    <source>
        <dbReference type="SAM" id="MobiDB-lite"/>
    </source>
</evidence>
<sequence>MAIKPWYKVVTPREDLREDRPLDASEFAVHLDQVRDKRAPDVYQNPARFFERTYLTKSLTGLAAEVLRRLSGIKTETSAVFNMTTQFGGGKTHSLLLLYHLARNGQAALEWQGVRRLTELAGVRSVPEAKVAVFVGTEFDPISGRGGDDGTPLRRTPWGELAYQLGGADALAIVSEHEAQGIAPGGDVIRKFLPQNQPVLIVMDELMNFVSRSRRSGLAAQLYNFLQNLSEEMRGRDNAVLAVSIPASELEMTAEDFSDYDRLKKLLDRVGKAVMMSAESETSEIIRRRLFEWDEAQLSPDGRVLLNRDAYATCNEFGDWVRDHKHQVPDWFPADASREAYAATYPFHPTVLSVFERKWQALPRFQQTRGVLRLLALWVAKAYQAGFRGAHRDALIGLGSAPLDDSQFRAALFEQLGEHRLEAAVGTDIAGKKDSHAVRLDNDSTEEFKKWRLHRKVATAIFFESNGGISKAEASVPEVRLDVAEPGMDIGNIETALETLADACYYLTVERNRYHFSFKENLNKRYADRRANIRADLIAERVRNEVQRVFSGTALVERVFFPERSNQIPDRPVLTLVVVGPERTLEDEKPTRSFIEGLVNESGTAGRTFKSALLFSVAQSTSQLNDDAKRLLAWEEISEELPTINIDEGQRGQLADNVRKAQRDLRESVWRTYKNVVFLGKDNTLRQLDLGLVHSSAAETLVQLVLNHLKQADEIQSGISPNFLVRNWSPAFREWSTRSIRDMFYASPVFPRLINADTIKETISRGVEAGLLAYVGKAPEGKYQPFIFERSLSVDDIEISDETYVVGREAAIDYSKALQGKEESAPSPSETKSTSGDHAPSDPPTPQQGSEIVLPPASQPAATRFTWSGDIPAQKWMNFYTRVLAKFATSGGLSLRLEVKVEPSGGVSQQQIEEVRTALRELGLNDKLD</sequence>
<comment type="caution">
    <text evidence="2">The sequence shown here is derived from an EMBL/GenBank/DDBJ whole genome shotgun (WGS) entry which is preliminary data.</text>
</comment>
<organism evidence="2 3">
    <name type="scientific">Caballeronia zhejiangensis</name>
    <dbReference type="NCBI Taxonomy" id="871203"/>
    <lineage>
        <taxon>Bacteria</taxon>
        <taxon>Pseudomonadati</taxon>
        <taxon>Pseudomonadota</taxon>
        <taxon>Betaproteobacteria</taxon>
        <taxon>Burkholderiales</taxon>
        <taxon>Burkholderiaceae</taxon>
        <taxon>Caballeronia</taxon>
    </lineage>
</organism>
<gene>
    <name evidence="2" type="ORF">BG60_11980</name>
</gene>
<protein>
    <submittedName>
        <fullName evidence="2">ATPase AAA</fullName>
    </submittedName>
</protein>
<dbReference type="AlphaFoldDB" id="A0A656QTU2"/>